<sequence>MIKVRSRQTVLMAIGMITLFFFIVSGCSTLKSSTSSSTQELAVKKDKESSPLYYDFGDVLIPKELKVDKKSSYIVQSPGFLTGILALKGDIERNSLIAFFQNNMAKDNWREISLFKSPRTSTIILFQKENRWCVISINEKDYNTYVEIGVAPTVNEPESGLLK</sequence>
<comment type="caution">
    <text evidence="1">The sequence shown here is derived from an EMBL/GenBank/DDBJ whole genome shotgun (WGS) entry which is preliminary data.</text>
</comment>
<proteinExistence type="predicted"/>
<evidence type="ECO:0000313" key="1">
    <source>
        <dbReference type="EMBL" id="MBC8432142.1"/>
    </source>
</evidence>
<dbReference type="AlphaFoldDB" id="A0A8J6TSK8"/>
<accession>A0A8J6TSK8</accession>
<organism evidence="1 2">
    <name type="scientific">Candidatus Desulfatibia vada</name>
    <dbReference type="NCBI Taxonomy" id="2841696"/>
    <lineage>
        <taxon>Bacteria</taxon>
        <taxon>Pseudomonadati</taxon>
        <taxon>Thermodesulfobacteriota</taxon>
        <taxon>Desulfobacteria</taxon>
        <taxon>Desulfobacterales</taxon>
        <taxon>Desulfobacterales incertae sedis</taxon>
        <taxon>Candidatus Desulfatibia</taxon>
    </lineage>
</organism>
<gene>
    <name evidence="1" type="ORF">H8D96_09490</name>
</gene>
<dbReference type="EMBL" id="JACNIG010000208">
    <property type="protein sequence ID" value="MBC8432142.1"/>
    <property type="molecule type" value="Genomic_DNA"/>
</dbReference>
<dbReference type="Proteomes" id="UP000605201">
    <property type="component" value="Unassembled WGS sequence"/>
</dbReference>
<evidence type="ECO:0000313" key="2">
    <source>
        <dbReference type="Proteomes" id="UP000605201"/>
    </source>
</evidence>
<dbReference type="PROSITE" id="PS51257">
    <property type="entry name" value="PROKAR_LIPOPROTEIN"/>
    <property type="match status" value="1"/>
</dbReference>
<evidence type="ECO:0008006" key="3">
    <source>
        <dbReference type="Google" id="ProtNLM"/>
    </source>
</evidence>
<protein>
    <recommendedName>
        <fullName evidence="3">Lipoprotein</fullName>
    </recommendedName>
</protein>
<reference evidence="1 2" key="1">
    <citation type="submission" date="2020-08" db="EMBL/GenBank/DDBJ databases">
        <title>Bridging the membrane lipid divide: bacteria of the FCB group superphylum have the potential to synthesize archaeal ether lipids.</title>
        <authorList>
            <person name="Villanueva L."/>
            <person name="Von Meijenfeldt F.A.B."/>
            <person name="Westbye A.B."/>
            <person name="Yadav S."/>
            <person name="Hopmans E.C."/>
            <person name="Dutilh B.E."/>
            <person name="Sinninghe Damste J.S."/>
        </authorList>
    </citation>
    <scope>NUCLEOTIDE SEQUENCE [LARGE SCALE GENOMIC DNA]</scope>
    <source>
        <strain evidence="1">NIOZ-UU17</strain>
    </source>
</reference>
<name>A0A8J6TSK8_9BACT</name>